<organism evidence="2 3">
    <name type="scientific">Gossypium arboreum</name>
    <name type="common">Tree cotton</name>
    <name type="synonym">Gossypium nanking</name>
    <dbReference type="NCBI Taxonomy" id="29729"/>
    <lineage>
        <taxon>Eukaryota</taxon>
        <taxon>Viridiplantae</taxon>
        <taxon>Streptophyta</taxon>
        <taxon>Embryophyta</taxon>
        <taxon>Tracheophyta</taxon>
        <taxon>Spermatophyta</taxon>
        <taxon>Magnoliopsida</taxon>
        <taxon>eudicotyledons</taxon>
        <taxon>Gunneridae</taxon>
        <taxon>Pentapetalae</taxon>
        <taxon>rosids</taxon>
        <taxon>malvids</taxon>
        <taxon>Malvales</taxon>
        <taxon>Malvaceae</taxon>
        <taxon>Malvoideae</taxon>
        <taxon>Gossypium</taxon>
    </lineage>
</organism>
<accession>A0A0B0NXI2</accession>
<keyword evidence="3" id="KW-1185">Reference proteome</keyword>
<dbReference type="Proteomes" id="UP000032142">
    <property type="component" value="Unassembled WGS sequence"/>
</dbReference>
<feature type="compositionally biased region" description="Polar residues" evidence="1">
    <location>
        <begin position="1"/>
        <end position="12"/>
    </location>
</feature>
<proteinExistence type="predicted"/>
<dbReference type="EMBL" id="KN408023">
    <property type="protein sequence ID" value="KHG17317.1"/>
    <property type="molecule type" value="Genomic_DNA"/>
</dbReference>
<feature type="compositionally biased region" description="Polar residues" evidence="1">
    <location>
        <begin position="59"/>
        <end position="72"/>
    </location>
</feature>
<sequence>MPFASVDSQTPKGHQLNARREGARSRMRPRSILHQNASGLGARAPSGDATNRGRAANMPSKNLSSSYPLLST</sequence>
<gene>
    <name evidence="2" type="ORF">F383_03420</name>
</gene>
<evidence type="ECO:0000313" key="3">
    <source>
        <dbReference type="Proteomes" id="UP000032142"/>
    </source>
</evidence>
<reference evidence="3" key="1">
    <citation type="submission" date="2014-09" db="EMBL/GenBank/DDBJ databases">
        <authorList>
            <person name="Mudge J."/>
            <person name="Ramaraj T."/>
            <person name="Lindquist I.E."/>
            <person name="Bharti A.K."/>
            <person name="Sundararajan A."/>
            <person name="Cameron C.T."/>
            <person name="Woodward J.E."/>
            <person name="May G.D."/>
            <person name="Brubaker C."/>
            <person name="Broadhvest J."/>
            <person name="Wilkins T.A."/>
        </authorList>
    </citation>
    <scope>NUCLEOTIDE SEQUENCE</scope>
    <source>
        <strain evidence="3">cv. AKA8401</strain>
    </source>
</reference>
<evidence type="ECO:0000313" key="2">
    <source>
        <dbReference type="EMBL" id="KHG17317.1"/>
    </source>
</evidence>
<protein>
    <submittedName>
        <fullName evidence="2">Uncharacterized protein</fullName>
    </submittedName>
</protein>
<feature type="region of interest" description="Disordered" evidence="1">
    <location>
        <begin position="1"/>
        <end position="72"/>
    </location>
</feature>
<name>A0A0B0NXI2_GOSAR</name>
<evidence type="ECO:0000256" key="1">
    <source>
        <dbReference type="SAM" id="MobiDB-lite"/>
    </source>
</evidence>
<dbReference type="AlphaFoldDB" id="A0A0B0NXI2"/>